<evidence type="ECO:0000256" key="1">
    <source>
        <dbReference type="ARBA" id="ARBA00004401"/>
    </source>
</evidence>
<comment type="subcellular location">
    <subcellularLocation>
        <location evidence="1">Cell membrane</location>
        <topology evidence="1">Single-pass type II membrane protein</topology>
    </subcellularLocation>
</comment>
<dbReference type="PROSITE" id="PS50041">
    <property type="entry name" value="C_TYPE_LECTIN_2"/>
    <property type="match status" value="1"/>
</dbReference>
<dbReference type="SMART" id="SM00034">
    <property type="entry name" value="CLECT"/>
    <property type="match status" value="1"/>
</dbReference>
<evidence type="ECO:0000259" key="2">
    <source>
        <dbReference type="PROSITE" id="PS50041"/>
    </source>
</evidence>
<proteinExistence type="predicted"/>
<evidence type="ECO:0000313" key="3">
    <source>
        <dbReference type="Ensembl" id="ENSSANP00000015090.1"/>
    </source>
</evidence>
<reference evidence="3" key="1">
    <citation type="submission" date="2025-08" db="UniProtKB">
        <authorList>
            <consortium name="Ensembl"/>
        </authorList>
    </citation>
    <scope>IDENTIFICATION</scope>
</reference>
<organism evidence="3 4">
    <name type="scientific">Sinocyclocheilus anshuiensis</name>
    <dbReference type="NCBI Taxonomy" id="1608454"/>
    <lineage>
        <taxon>Eukaryota</taxon>
        <taxon>Metazoa</taxon>
        <taxon>Chordata</taxon>
        <taxon>Craniata</taxon>
        <taxon>Vertebrata</taxon>
        <taxon>Euteleostomi</taxon>
        <taxon>Actinopterygii</taxon>
        <taxon>Neopterygii</taxon>
        <taxon>Teleostei</taxon>
        <taxon>Ostariophysi</taxon>
        <taxon>Cypriniformes</taxon>
        <taxon>Cyprinidae</taxon>
        <taxon>Cyprininae</taxon>
        <taxon>Sinocyclocheilus</taxon>
    </lineage>
</organism>
<dbReference type="InterPro" id="IPR016186">
    <property type="entry name" value="C-type_lectin-like/link_sf"/>
</dbReference>
<dbReference type="Pfam" id="PF00059">
    <property type="entry name" value="Lectin_C"/>
    <property type="match status" value="1"/>
</dbReference>
<dbReference type="AlphaFoldDB" id="A0A671LAC3"/>
<protein>
    <recommendedName>
        <fullName evidence="2">C-type lectin domain-containing protein</fullName>
    </recommendedName>
</protein>
<sequence length="119" mass="13690">CVFLLCSIRGKSHEHADVSVANCKRGWILYKSSCFLFSSDQLNWSGARDYCKAQGALLLKIQEDDEEWAFLNNQTIPTSYWVGLTDQTTGQWRWADETPYIMNKDNTNTFIQQGCIKLI</sequence>
<dbReference type="InterPro" id="IPR050828">
    <property type="entry name" value="C-type_lectin/matrix_domain"/>
</dbReference>
<feature type="domain" description="C-type lectin" evidence="2">
    <location>
        <begin position="30"/>
        <end position="119"/>
    </location>
</feature>
<dbReference type="Gene3D" id="3.10.100.10">
    <property type="entry name" value="Mannose-Binding Protein A, subunit A"/>
    <property type="match status" value="1"/>
</dbReference>
<keyword evidence="4" id="KW-1185">Reference proteome</keyword>
<dbReference type="Proteomes" id="UP000472260">
    <property type="component" value="Unassembled WGS sequence"/>
</dbReference>
<reference evidence="3" key="2">
    <citation type="submission" date="2025-09" db="UniProtKB">
        <authorList>
            <consortium name="Ensembl"/>
        </authorList>
    </citation>
    <scope>IDENTIFICATION</scope>
</reference>
<evidence type="ECO:0000313" key="4">
    <source>
        <dbReference type="Proteomes" id="UP000472260"/>
    </source>
</evidence>
<accession>A0A671LAC3</accession>
<dbReference type="Ensembl" id="ENSSANT00000016080.1">
    <property type="protein sequence ID" value="ENSSANP00000015090.1"/>
    <property type="gene ID" value="ENSSANG00000007964.1"/>
</dbReference>
<name>A0A671LAC3_9TELE</name>
<dbReference type="GO" id="GO:0005886">
    <property type="term" value="C:plasma membrane"/>
    <property type="evidence" value="ECO:0007669"/>
    <property type="project" value="UniProtKB-SubCell"/>
</dbReference>
<dbReference type="PANTHER" id="PTHR45710">
    <property type="entry name" value="C-TYPE LECTIN DOMAIN-CONTAINING PROTEIN 180"/>
    <property type="match status" value="1"/>
</dbReference>
<dbReference type="InterPro" id="IPR016187">
    <property type="entry name" value="CTDL_fold"/>
</dbReference>
<dbReference type="SUPFAM" id="SSF56436">
    <property type="entry name" value="C-type lectin-like"/>
    <property type="match status" value="1"/>
</dbReference>
<dbReference type="InterPro" id="IPR001304">
    <property type="entry name" value="C-type_lectin-like"/>
</dbReference>
<dbReference type="PANTHER" id="PTHR45710:SF26">
    <property type="entry name" value="RH26557P"/>
    <property type="match status" value="1"/>
</dbReference>